<dbReference type="Pfam" id="PF08263">
    <property type="entry name" value="LRRNT_2"/>
    <property type="match status" value="1"/>
</dbReference>
<dbReference type="GO" id="GO:0016020">
    <property type="term" value="C:membrane"/>
    <property type="evidence" value="ECO:0007669"/>
    <property type="project" value="UniProtKB-SubCell"/>
</dbReference>
<dbReference type="InterPro" id="IPR001611">
    <property type="entry name" value="Leu-rich_rpt"/>
</dbReference>
<keyword evidence="4" id="KW-0677">Repeat</keyword>
<evidence type="ECO:0000256" key="5">
    <source>
        <dbReference type="ARBA" id="ARBA00023136"/>
    </source>
</evidence>
<gene>
    <name evidence="7" type="ORF">Taro_021195</name>
</gene>
<dbReference type="InterPro" id="IPR013210">
    <property type="entry name" value="LRR_N_plant-typ"/>
</dbReference>
<dbReference type="EMBL" id="NMUH01001074">
    <property type="protein sequence ID" value="MQL88636.1"/>
    <property type="molecule type" value="Genomic_DNA"/>
</dbReference>
<dbReference type="PANTHER" id="PTHR48060:SF21">
    <property type="entry name" value="L DOMAIN-LIKE PROTEIN"/>
    <property type="match status" value="1"/>
</dbReference>
<proteinExistence type="predicted"/>
<evidence type="ECO:0000256" key="4">
    <source>
        <dbReference type="ARBA" id="ARBA00022737"/>
    </source>
</evidence>
<comment type="subcellular location">
    <subcellularLocation>
        <location evidence="1">Membrane</location>
    </subcellularLocation>
</comment>
<sequence length="268" mass="29031">MLLQFGNKIAPLHHLSKQEILAPPPPFSVAPPILARALSSFVKISISSVGRAPRVPEYQVLLSLKASLVDLFGALASRDGATDHCGWAGVMCNPLRRSAVISVDLCNLNLSGVLPPNVGYLRSLLNFSIAANALVGPIPSDLSRIPNLCYLNLSNNIFNGSLPLALSRLHNLQVLDLYNNNNLTGILPVEVTEMPNLCHLHLGGNFFSNYLAVSGNELTGPIPSAIENLSRLHQLYVGYYNTFNGRILWEIGNLSALVRLDMANCEIS</sequence>
<dbReference type="OrthoDB" id="676979at2759"/>
<dbReference type="InterPro" id="IPR032675">
    <property type="entry name" value="LRR_dom_sf"/>
</dbReference>
<comment type="caution">
    <text evidence="7">The sequence shown here is derived from an EMBL/GenBank/DDBJ whole genome shotgun (WGS) entry which is preliminary data.</text>
</comment>
<dbReference type="AlphaFoldDB" id="A0A843V0Q4"/>
<dbReference type="Proteomes" id="UP000652761">
    <property type="component" value="Unassembled WGS sequence"/>
</dbReference>
<evidence type="ECO:0000256" key="3">
    <source>
        <dbReference type="ARBA" id="ARBA00022729"/>
    </source>
</evidence>
<accession>A0A843V0Q4</accession>
<name>A0A843V0Q4_COLES</name>
<evidence type="ECO:0000313" key="8">
    <source>
        <dbReference type="Proteomes" id="UP000652761"/>
    </source>
</evidence>
<keyword evidence="5" id="KW-0472">Membrane</keyword>
<evidence type="ECO:0000259" key="6">
    <source>
        <dbReference type="Pfam" id="PF08263"/>
    </source>
</evidence>
<keyword evidence="2" id="KW-0433">Leucine-rich repeat</keyword>
<dbReference type="PANTHER" id="PTHR48060">
    <property type="entry name" value="DNA DAMAGE-REPAIR/TOLERATION PROTEIN DRT100"/>
    <property type="match status" value="1"/>
</dbReference>
<evidence type="ECO:0000256" key="2">
    <source>
        <dbReference type="ARBA" id="ARBA00022614"/>
    </source>
</evidence>
<keyword evidence="8" id="KW-1185">Reference proteome</keyword>
<evidence type="ECO:0000313" key="7">
    <source>
        <dbReference type="EMBL" id="MQL88636.1"/>
    </source>
</evidence>
<reference evidence="7" key="1">
    <citation type="submission" date="2017-07" db="EMBL/GenBank/DDBJ databases">
        <title>Taro Niue Genome Assembly and Annotation.</title>
        <authorList>
            <person name="Atibalentja N."/>
            <person name="Keating K."/>
            <person name="Fields C.J."/>
        </authorList>
    </citation>
    <scope>NUCLEOTIDE SEQUENCE</scope>
    <source>
        <strain evidence="7">Niue_2</strain>
        <tissue evidence="7">Leaf</tissue>
    </source>
</reference>
<dbReference type="FunFam" id="3.80.10.10:FF:000400">
    <property type="entry name" value="Nuclear pore complex protein NUP107"/>
    <property type="match status" value="1"/>
</dbReference>
<evidence type="ECO:0000256" key="1">
    <source>
        <dbReference type="ARBA" id="ARBA00004370"/>
    </source>
</evidence>
<dbReference type="InterPro" id="IPR053211">
    <property type="entry name" value="DNA_repair-toleration"/>
</dbReference>
<dbReference type="SUPFAM" id="SSF52058">
    <property type="entry name" value="L domain-like"/>
    <property type="match status" value="1"/>
</dbReference>
<dbReference type="Pfam" id="PF00560">
    <property type="entry name" value="LRR_1"/>
    <property type="match status" value="3"/>
</dbReference>
<keyword evidence="3" id="KW-0732">Signal</keyword>
<protein>
    <recommendedName>
        <fullName evidence="6">Leucine-rich repeat-containing N-terminal plant-type domain-containing protein</fullName>
    </recommendedName>
</protein>
<dbReference type="Gene3D" id="3.80.10.10">
    <property type="entry name" value="Ribonuclease Inhibitor"/>
    <property type="match status" value="2"/>
</dbReference>
<organism evidence="7 8">
    <name type="scientific">Colocasia esculenta</name>
    <name type="common">Wild taro</name>
    <name type="synonym">Arum esculentum</name>
    <dbReference type="NCBI Taxonomy" id="4460"/>
    <lineage>
        <taxon>Eukaryota</taxon>
        <taxon>Viridiplantae</taxon>
        <taxon>Streptophyta</taxon>
        <taxon>Embryophyta</taxon>
        <taxon>Tracheophyta</taxon>
        <taxon>Spermatophyta</taxon>
        <taxon>Magnoliopsida</taxon>
        <taxon>Liliopsida</taxon>
        <taxon>Araceae</taxon>
        <taxon>Aroideae</taxon>
        <taxon>Colocasieae</taxon>
        <taxon>Colocasia</taxon>
    </lineage>
</organism>
<feature type="domain" description="Leucine-rich repeat-containing N-terminal plant-type" evidence="6">
    <location>
        <begin position="57"/>
        <end position="93"/>
    </location>
</feature>